<dbReference type="EMBL" id="JAAXKY010000019">
    <property type="protein sequence ID" value="NMH77163.1"/>
    <property type="molecule type" value="Genomic_DNA"/>
</dbReference>
<keyword evidence="4 8" id="KW-0418">Kinase</keyword>
<dbReference type="Pfam" id="PF00069">
    <property type="entry name" value="Pkinase"/>
    <property type="match status" value="1"/>
</dbReference>
<evidence type="ECO:0000256" key="1">
    <source>
        <dbReference type="ARBA" id="ARBA00012513"/>
    </source>
</evidence>
<dbReference type="GO" id="GO:0016301">
    <property type="term" value="F:kinase activity"/>
    <property type="evidence" value="ECO:0007669"/>
    <property type="project" value="UniProtKB-KW"/>
</dbReference>
<protein>
    <recommendedName>
        <fullName evidence="1">non-specific serine/threonine protein kinase</fullName>
        <ecNumber evidence="1">2.7.11.1</ecNumber>
    </recommendedName>
</protein>
<dbReference type="InterPro" id="IPR008271">
    <property type="entry name" value="Ser/Thr_kinase_AS"/>
</dbReference>
<name>A0ABX1R9T7_9PSEU</name>
<keyword evidence="5" id="KW-0067">ATP-binding</keyword>
<evidence type="ECO:0000256" key="4">
    <source>
        <dbReference type="ARBA" id="ARBA00022777"/>
    </source>
</evidence>
<gene>
    <name evidence="8" type="ORF">HF577_08660</name>
</gene>
<dbReference type="InterPro" id="IPR011009">
    <property type="entry name" value="Kinase-like_dom_sf"/>
</dbReference>
<dbReference type="Gene3D" id="1.10.510.10">
    <property type="entry name" value="Transferase(Phosphotransferase) domain 1"/>
    <property type="match status" value="1"/>
</dbReference>
<accession>A0ABX1R9T7</accession>
<evidence type="ECO:0000256" key="2">
    <source>
        <dbReference type="ARBA" id="ARBA00022679"/>
    </source>
</evidence>
<evidence type="ECO:0000313" key="8">
    <source>
        <dbReference type="EMBL" id="NMH77163.1"/>
    </source>
</evidence>
<comment type="caution">
    <text evidence="8">The sequence shown here is derived from an EMBL/GenBank/DDBJ whole genome shotgun (WGS) entry which is preliminary data.</text>
</comment>
<dbReference type="SMART" id="SM00220">
    <property type="entry name" value="S_TKc"/>
    <property type="match status" value="1"/>
</dbReference>
<feature type="compositionally biased region" description="Basic and acidic residues" evidence="6">
    <location>
        <begin position="379"/>
        <end position="394"/>
    </location>
</feature>
<dbReference type="InterPro" id="IPR050660">
    <property type="entry name" value="NEK_Ser/Thr_kinase"/>
</dbReference>
<feature type="compositionally biased region" description="Basic and acidic residues" evidence="6">
    <location>
        <begin position="451"/>
        <end position="465"/>
    </location>
</feature>
<evidence type="ECO:0000259" key="7">
    <source>
        <dbReference type="PROSITE" id="PS50011"/>
    </source>
</evidence>
<feature type="compositionally biased region" description="Polar residues" evidence="6">
    <location>
        <begin position="429"/>
        <end position="440"/>
    </location>
</feature>
<feature type="compositionally biased region" description="Low complexity" evidence="6">
    <location>
        <begin position="312"/>
        <end position="327"/>
    </location>
</feature>
<keyword evidence="3" id="KW-0547">Nucleotide-binding</keyword>
<feature type="compositionally biased region" description="Low complexity" evidence="6">
    <location>
        <begin position="363"/>
        <end position="378"/>
    </location>
</feature>
<evidence type="ECO:0000256" key="5">
    <source>
        <dbReference type="ARBA" id="ARBA00022840"/>
    </source>
</evidence>
<proteinExistence type="predicted"/>
<dbReference type="Proteomes" id="UP001296706">
    <property type="component" value="Unassembled WGS sequence"/>
</dbReference>
<dbReference type="PANTHER" id="PTHR43671:SF13">
    <property type="entry name" value="SERINE_THREONINE-PROTEIN KINASE NEK2"/>
    <property type="match status" value="1"/>
</dbReference>
<dbReference type="EC" id="2.7.11.1" evidence="1"/>
<reference evidence="8 9" key="1">
    <citation type="submission" date="2020-04" db="EMBL/GenBank/DDBJ databases">
        <authorList>
            <person name="Klaysubun C."/>
            <person name="Duangmal K."/>
            <person name="Lipun K."/>
        </authorList>
    </citation>
    <scope>NUCLEOTIDE SEQUENCE [LARGE SCALE GENOMIC DNA]</scope>
    <source>
        <strain evidence="8 9">JCM 11839</strain>
    </source>
</reference>
<evidence type="ECO:0000256" key="3">
    <source>
        <dbReference type="ARBA" id="ARBA00022741"/>
    </source>
</evidence>
<feature type="domain" description="Protein kinase" evidence="7">
    <location>
        <begin position="17"/>
        <end position="266"/>
    </location>
</feature>
<dbReference type="RefSeq" id="WP_169395235.1">
    <property type="nucleotide sequence ID" value="NZ_BAAAJH010000028.1"/>
</dbReference>
<keyword evidence="9" id="KW-1185">Reference proteome</keyword>
<dbReference type="CDD" id="cd14014">
    <property type="entry name" value="STKc_PknB_like"/>
    <property type="match status" value="1"/>
</dbReference>
<feature type="region of interest" description="Disordered" evidence="6">
    <location>
        <begin position="363"/>
        <end position="465"/>
    </location>
</feature>
<dbReference type="PROSITE" id="PS00108">
    <property type="entry name" value="PROTEIN_KINASE_ST"/>
    <property type="match status" value="1"/>
</dbReference>
<dbReference type="PROSITE" id="PS50011">
    <property type="entry name" value="PROTEIN_KINASE_DOM"/>
    <property type="match status" value="1"/>
</dbReference>
<sequence length="465" mass="47056">MPEVDEDRLVPALAERYELGDVLGAGAAATVYRAVDRHSGRSVAVKLFDPQVSRPRRPGHVVEAAALGELRHPALVELYATGVDNGLAYLVMQLVDGGTLSDRIAGGPVPVGTAAAMGARLADALAHVHERGIVHRDLKPGNVLLDADQRPYLADFGVSRLIDATRVTATGFVVGTPAYMAPEQVRGQAVGPPADVYALGLILLEAVTGRREYPGDVVESAVARLHRRPAVPAGLPDGLRSLLSAMTADDPDQRPSAATVAAQLTASAGDTVAGSTGPAPRPLRRSRWLAAAAASAVLTAGALVMTTATGTPSTPRAAAGGASSPALPSSPAPAAPAAPVVVPPLVAAQPATPQVGAVALTAAAPRPSPARSPAATAERAAEGSDARRLREDRSGSTPPAGRSDPDTDRPRPVTGGAPAGDGNDGYRSARNNSGATNRQGAENRAAASDHGGGKGGKEGRGDRGK</sequence>
<dbReference type="SUPFAM" id="SSF56112">
    <property type="entry name" value="Protein kinase-like (PK-like)"/>
    <property type="match status" value="1"/>
</dbReference>
<evidence type="ECO:0000313" key="9">
    <source>
        <dbReference type="Proteomes" id="UP001296706"/>
    </source>
</evidence>
<keyword evidence="2" id="KW-0808">Transferase</keyword>
<evidence type="ECO:0000256" key="6">
    <source>
        <dbReference type="SAM" id="MobiDB-lite"/>
    </source>
</evidence>
<dbReference type="InterPro" id="IPR000719">
    <property type="entry name" value="Prot_kinase_dom"/>
</dbReference>
<dbReference type="PANTHER" id="PTHR43671">
    <property type="entry name" value="SERINE/THREONINE-PROTEIN KINASE NEK"/>
    <property type="match status" value="1"/>
</dbReference>
<organism evidence="8 9">
    <name type="scientific">Pseudonocardia xinjiangensis</name>
    <dbReference type="NCBI Taxonomy" id="75289"/>
    <lineage>
        <taxon>Bacteria</taxon>
        <taxon>Bacillati</taxon>
        <taxon>Actinomycetota</taxon>
        <taxon>Actinomycetes</taxon>
        <taxon>Pseudonocardiales</taxon>
        <taxon>Pseudonocardiaceae</taxon>
        <taxon>Pseudonocardia</taxon>
    </lineage>
</organism>
<feature type="region of interest" description="Disordered" evidence="6">
    <location>
        <begin position="312"/>
        <end position="336"/>
    </location>
</feature>